<evidence type="ECO:0000313" key="6">
    <source>
        <dbReference type="Proteomes" id="UP000234857"/>
    </source>
</evidence>
<keyword evidence="1" id="KW-0813">Transport</keyword>
<dbReference type="PROSITE" id="PS50893">
    <property type="entry name" value="ABC_TRANSPORTER_2"/>
    <property type="match status" value="1"/>
</dbReference>
<evidence type="ECO:0000256" key="2">
    <source>
        <dbReference type="ARBA" id="ARBA00022741"/>
    </source>
</evidence>
<sequence>MEVLKVDDIVKKYKDVVAVDNLRFSLKKGEILGFLGPNGAGKSSTMRMIMNITMPDKGKIDLFGEGFKDEFRDKIGYLPEERGLYQNMKVLEHLIFLGQMKGMSNSEAKSSSLYWLEKVNMIDRKDSRVGELSKGMAQKIQFIGTILHDPELIIMDEPFSGLDPVNTKFLKDILIDMKNKDKAIILSTHLMENAEKLC</sequence>
<evidence type="ECO:0000256" key="1">
    <source>
        <dbReference type="ARBA" id="ARBA00022448"/>
    </source>
</evidence>
<dbReference type="PANTHER" id="PTHR42939">
    <property type="entry name" value="ABC TRANSPORTER ATP-BINDING PROTEIN ALBC-RELATED"/>
    <property type="match status" value="1"/>
</dbReference>
<dbReference type="Pfam" id="PF00005">
    <property type="entry name" value="ABC_tran"/>
    <property type="match status" value="1"/>
</dbReference>
<keyword evidence="2" id="KW-0547">Nucleotide-binding</keyword>
<dbReference type="InterPro" id="IPR003439">
    <property type="entry name" value="ABC_transporter-like_ATP-bd"/>
</dbReference>
<dbReference type="AlphaFoldDB" id="A0A2N5ZE51"/>
<evidence type="ECO:0000259" key="4">
    <source>
        <dbReference type="PROSITE" id="PS50893"/>
    </source>
</evidence>
<dbReference type="SUPFAM" id="SSF52540">
    <property type="entry name" value="P-loop containing nucleoside triphosphate hydrolases"/>
    <property type="match status" value="1"/>
</dbReference>
<proteinExistence type="predicted"/>
<protein>
    <recommendedName>
        <fullName evidence="4">ABC transporter domain-containing protein</fullName>
    </recommendedName>
</protein>
<dbReference type="EMBL" id="PKTG01000100">
    <property type="protein sequence ID" value="PLX16941.1"/>
    <property type="molecule type" value="Genomic_DNA"/>
</dbReference>
<dbReference type="InterPro" id="IPR027417">
    <property type="entry name" value="P-loop_NTPase"/>
</dbReference>
<dbReference type="PANTHER" id="PTHR42939:SF1">
    <property type="entry name" value="ABC TRANSPORTER ATP-BINDING PROTEIN ALBC-RELATED"/>
    <property type="match status" value="1"/>
</dbReference>
<dbReference type="GO" id="GO:0005524">
    <property type="term" value="F:ATP binding"/>
    <property type="evidence" value="ECO:0007669"/>
    <property type="project" value="UniProtKB-KW"/>
</dbReference>
<dbReference type="PROSITE" id="PS00211">
    <property type="entry name" value="ABC_TRANSPORTER_1"/>
    <property type="match status" value="1"/>
</dbReference>
<dbReference type="Proteomes" id="UP000234857">
    <property type="component" value="Unassembled WGS sequence"/>
</dbReference>
<dbReference type="Gene3D" id="3.40.50.300">
    <property type="entry name" value="P-loop containing nucleotide triphosphate hydrolases"/>
    <property type="match status" value="1"/>
</dbReference>
<name>A0A2N5ZE51_MUIH1</name>
<accession>A0A2N5ZE51</accession>
<keyword evidence="3" id="KW-0067">ATP-binding</keyword>
<gene>
    <name evidence="5" type="ORF">C0601_08885</name>
</gene>
<evidence type="ECO:0000256" key="3">
    <source>
        <dbReference type="ARBA" id="ARBA00022840"/>
    </source>
</evidence>
<comment type="caution">
    <text evidence="5">The sequence shown here is derived from an EMBL/GenBank/DDBJ whole genome shotgun (WGS) entry which is preliminary data.</text>
</comment>
<dbReference type="InterPro" id="IPR051782">
    <property type="entry name" value="ABC_Transporter_VariousFunc"/>
</dbReference>
<dbReference type="InterPro" id="IPR003593">
    <property type="entry name" value="AAA+_ATPase"/>
</dbReference>
<feature type="domain" description="ABC transporter" evidence="4">
    <location>
        <begin position="4"/>
        <end position="194"/>
    </location>
</feature>
<dbReference type="InterPro" id="IPR017871">
    <property type="entry name" value="ABC_transporter-like_CS"/>
</dbReference>
<reference evidence="5 6" key="1">
    <citation type="submission" date="2017-11" db="EMBL/GenBank/DDBJ databases">
        <title>Genome-resolved metagenomics identifies genetic mobility, metabolic interactions, and unexpected diversity in perchlorate-reducing communities.</title>
        <authorList>
            <person name="Barnum T.P."/>
            <person name="Figueroa I.A."/>
            <person name="Carlstrom C.I."/>
            <person name="Lucas L.N."/>
            <person name="Engelbrektson A.L."/>
            <person name="Coates J.D."/>
        </authorList>
    </citation>
    <scope>NUCLEOTIDE SEQUENCE [LARGE SCALE GENOMIC DNA]</scope>
    <source>
        <strain evidence="5">BM706</strain>
    </source>
</reference>
<organism evidence="5 6">
    <name type="scientific">Muiribacterium halophilum</name>
    <dbReference type="NCBI Taxonomy" id="2053465"/>
    <lineage>
        <taxon>Bacteria</taxon>
        <taxon>Candidatus Muiribacteriota</taxon>
        <taxon>Candidatus Muiribacteriia</taxon>
        <taxon>Candidatus Muiribacteriales</taxon>
        <taxon>Candidatus Muiribacteriaceae</taxon>
        <taxon>Candidatus Muiribacterium</taxon>
    </lineage>
</organism>
<dbReference type="SMART" id="SM00382">
    <property type="entry name" value="AAA"/>
    <property type="match status" value="1"/>
</dbReference>
<evidence type="ECO:0000313" key="5">
    <source>
        <dbReference type="EMBL" id="PLX16941.1"/>
    </source>
</evidence>
<dbReference type="GO" id="GO:0016887">
    <property type="term" value="F:ATP hydrolysis activity"/>
    <property type="evidence" value="ECO:0007669"/>
    <property type="project" value="InterPro"/>
</dbReference>